<feature type="region of interest" description="Disordered" evidence="1">
    <location>
        <begin position="1"/>
        <end position="34"/>
    </location>
</feature>
<gene>
    <name evidence="2" type="ORF">CMUS01_05794</name>
</gene>
<dbReference type="EMBL" id="WIGM01000178">
    <property type="protein sequence ID" value="KAF6835381.1"/>
    <property type="molecule type" value="Genomic_DNA"/>
</dbReference>
<organism evidence="2 3">
    <name type="scientific">Colletotrichum musicola</name>
    <dbReference type="NCBI Taxonomy" id="2175873"/>
    <lineage>
        <taxon>Eukaryota</taxon>
        <taxon>Fungi</taxon>
        <taxon>Dikarya</taxon>
        <taxon>Ascomycota</taxon>
        <taxon>Pezizomycotina</taxon>
        <taxon>Sordariomycetes</taxon>
        <taxon>Hypocreomycetidae</taxon>
        <taxon>Glomerellales</taxon>
        <taxon>Glomerellaceae</taxon>
        <taxon>Colletotrichum</taxon>
        <taxon>Colletotrichum orchidearum species complex</taxon>
    </lineage>
</organism>
<sequence length="73" mass="7782">MDVGDDDGQTAGARTNMNLRPVNAPADRAGPTQSVEASLVTQTSRHHLHTTDDYSPYSTKGQLLDFRATGPIG</sequence>
<comment type="caution">
    <text evidence="2">The sequence shown here is derived from an EMBL/GenBank/DDBJ whole genome shotgun (WGS) entry which is preliminary data.</text>
</comment>
<accession>A0A8H6NK26</accession>
<proteinExistence type="predicted"/>
<evidence type="ECO:0000313" key="3">
    <source>
        <dbReference type="Proteomes" id="UP000639643"/>
    </source>
</evidence>
<name>A0A8H6NK26_9PEZI</name>
<evidence type="ECO:0000313" key="2">
    <source>
        <dbReference type="EMBL" id="KAF6835381.1"/>
    </source>
</evidence>
<dbReference type="Proteomes" id="UP000639643">
    <property type="component" value="Unassembled WGS sequence"/>
</dbReference>
<dbReference type="AlphaFoldDB" id="A0A8H6NK26"/>
<protein>
    <submittedName>
        <fullName evidence="2">Uncharacterized protein</fullName>
    </submittedName>
</protein>
<keyword evidence="3" id="KW-1185">Reference proteome</keyword>
<reference evidence="2" key="1">
    <citation type="journal article" date="2020" name="Phytopathology">
        <title>Genome Sequence Resources of Colletotrichum truncatum, C. plurivorum, C. musicola, and C. sojae: Four Species Pathogenic to Soybean (Glycine max).</title>
        <authorList>
            <person name="Rogerio F."/>
            <person name="Boufleur T.R."/>
            <person name="Ciampi-Guillardi M."/>
            <person name="Sukno S.A."/>
            <person name="Thon M.R."/>
            <person name="Massola Junior N.S."/>
            <person name="Baroncelli R."/>
        </authorList>
    </citation>
    <scope>NUCLEOTIDE SEQUENCE</scope>
    <source>
        <strain evidence="2">LFN0074</strain>
    </source>
</reference>
<evidence type="ECO:0000256" key="1">
    <source>
        <dbReference type="SAM" id="MobiDB-lite"/>
    </source>
</evidence>